<reference evidence="1" key="1">
    <citation type="submission" date="2021-08" db="EMBL/GenBank/DDBJ databases">
        <title>The first chromosome-level gecko genome reveals the dynamic sex chromosomes of Neotropical dwarf geckos (Sphaerodactylidae: Sphaerodactylus).</title>
        <authorList>
            <person name="Pinto B.J."/>
            <person name="Keating S.E."/>
            <person name="Gamble T."/>
        </authorList>
    </citation>
    <scope>NUCLEOTIDE SEQUENCE</scope>
    <source>
        <strain evidence="1">TG3544</strain>
    </source>
</reference>
<evidence type="ECO:0000313" key="1">
    <source>
        <dbReference type="EMBL" id="KAH8011715.1"/>
    </source>
</evidence>
<proteinExistence type="predicted"/>
<organism evidence="1 2">
    <name type="scientific">Sphaerodactylus townsendi</name>
    <dbReference type="NCBI Taxonomy" id="933632"/>
    <lineage>
        <taxon>Eukaryota</taxon>
        <taxon>Metazoa</taxon>
        <taxon>Chordata</taxon>
        <taxon>Craniata</taxon>
        <taxon>Vertebrata</taxon>
        <taxon>Euteleostomi</taxon>
        <taxon>Lepidosauria</taxon>
        <taxon>Squamata</taxon>
        <taxon>Bifurcata</taxon>
        <taxon>Gekkota</taxon>
        <taxon>Sphaerodactylidae</taxon>
        <taxon>Sphaerodactylus</taxon>
    </lineage>
</organism>
<gene>
    <name evidence="1" type="ORF">K3G42_006151</name>
</gene>
<dbReference type="EMBL" id="CM037626">
    <property type="protein sequence ID" value="KAH8011715.1"/>
    <property type="molecule type" value="Genomic_DNA"/>
</dbReference>
<name>A0ACB8FXA6_9SAUR</name>
<evidence type="ECO:0000313" key="2">
    <source>
        <dbReference type="Proteomes" id="UP000827872"/>
    </source>
</evidence>
<accession>A0ACB8FXA6</accession>
<dbReference type="Proteomes" id="UP000827872">
    <property type="component" value="Linkage Group LG13"/>
</dbReference>
<sequence>MEKTMWYESFPSGLDRTNSDQKCGKCLVQMCKKQPCDFSFIYKESCNDREKKVSFKNLPDVEYLKEMWHRNLQWHSPERTLPRDVFCKFESTWLLYLSKPV</sequence>
<keyword evidence="2" id="KW-1185">Reference proteome</keyword>
<comment type="caution">
    <text evidence="1">The sequence shown here is derived from an EMBL/GenBank/DDBJ whole genome shotgun (WGS) entry which is preliminary data.</text>
</comment>
<protein>
    <submittedName>
        <fullName evidence="1">Uncharacterized protein</fullName>
    </submittedName>
</protein>